<dbReference type="Gene3D" id="3.30.70.330">
    <property type="match status" value="2"/>
</dbReference>
<dbReference type="OrthoDB" id="439993at2759"/>
<dbReference type="AlphaFoldDB" id="A0A5N5TAA6"/>
<dbReference type="InterPro" id="IPR000504">
    <property type="entry name" value="RRM_dom"/>
</dbReference>
<dbReference type="PROSITE" id="PS51939">
    <property type="entry name" value="XRRM"/>
    <property type="match status" value="1"/>
</dbReference>
<dbReference type="GO" id="GO:0003729">
    <property type="term" value="F:mRNA binding"/>
    <property type="evidence" value="ECO:0007669"/>
    <property type="project" value="TreeGrafter"/>
</dbReference>
<dbReference type="SMART" id="SM00715">
    <property type="entry name" value="LA"/>
    <property type="match status" value="1"/>
</dbReference>
<comment type="subcellular location">
    <subcellularLocation>
        <location evidence="1">Nucleus</location>
    </subcellularLocation>
</comment>
<dbReference type="InterPro" id="IPR014886">
    <property type="entry name" value="La_xRRM"/>
</dbReference>
<dbReference type="SUPFAM" id="SSF46785">
    <property type="entry name" value="Winged helix' DNA-binding domain"/>
    <property type="match status" value="1"/>
</dbReference>
<evidence type="ECO:0000259" key="8">
    <source>
        <dbReference type="PROSITE" id="PS51939"/>
    </source>
</evidence>
<dbReference type="PROSITE" id="PS50961">
    <property type="entry name" value="HTH_LA"/>
    <property type="match status" value="1"/>
</dbReference>
<comment type="caution">
    <text evidence="9">The sequence shown here is derived from an EMBL/GenBank/DDBJ whole genome shotgun (WGS) entry which is preliminary data.</text>
</comment>
<evidence type="ECO:0000313" key="10">
    <source>
        <dbReference type="Proteomes" id="UP000326759"/>
    </source>
</evidence>
<dbReference type="PROSITE" id="PS50102">
    <property type="entry name" value="RRM"/>
    <property type="match status" value="1"/>
</dbReference>
<feature type="domain" description="XRRM" evidence="8">
    <location>
        <begin position="249"/>
        <end position="370"/>
    </location>
</feature>
<reference evidence="9 10" key="1">
    <citation type="journal article" date="2019" name="PLoS Biol.">
        <title>Sex chromosomes control vertical transmission of feminizing Wolbachia symbionts in an isopod.</title>
        <authorList>
            <person name="Becking T."/>
            <person name="Chebbi M.A."/>
            <person name="Giraud I."/>
            <person name="Moumen B."/>
            <person name="Laverre T."/>
            <person name="Caubet Y."/>
            <person name="Peccoud J."/>
            <person name="Gilbert C."/>
            <person name="Cordaux R."/>
        </authorList>
    </citation>
    <scope>NUCLEOTIDE SEQUENCE [LARGE SCALE GENOMIC DNA]</scope>
    <source>
        <strain evidence="9">ANa2</strain>
        <tissue evidence="9">Whole body excluding digestive tract and cuticle</tissue>
    </source>
</reference>
<dbReference type="InterPro" id="IPR006630">
    <property type="entry name" value="La_HTH"/>
</dbReference>
<name>A0A5N5TAA6_9CRUS</name>
<dbReference type="PANTHER" id="PTHR22792">
    <property type="entry name" value="LUPUS LA PROTEIN-RELATED"/>
    <property type="match status" value="1"/>
</dbReference>
<evidence type="ECO:0000256" key="4">
    <source>
        <dbReference type="PROSITE-ProRule" id="PRU00332"/>
    </source>
</evidence>
<evidence type="ECO:0000256" key="1">
    <source>
        <dbReference type="ARBA" id="ARBA00004123"/>
    </source>
</evidence>
<keyword evidence="3" id="KW-0539">Nucleus</keyword>
<dbReference type="GO" id="GO:0045727">
    <property type="term" value="P:positive regulation of translation"/>
    <property type="evidence" value="ECO:0007669"/>
    <property type="project" value="TreeGrafter"/>
</dbReference>
<dbReference type="Proteomes" id="UP000326759">
    <property type="component" value="Unassembled WGS sequence"/>
</dbReference>
<feature type="region of interest" description="Disordered" evidence="5">
    <location>
        <begin position="339"/>
        <end position="370"/>
    </location>
</feature>
<dbReference type="InterPro" id="IPR012677">
    <property type="entry name" value="Nucleotide-bd_a/b_plait_sf"/>
</dbReference>
<organism evidence="9 10">
    <name type="scientific">Armadillidium nasatum</name>
    <dbReference type="NCBI Taxonomy" id="96803"/>
    <lineage>
        <taxon>Eukaryota</taxon>
        <taxon>Metazoa</taxon>
        <taxon>Ecdysozoa</taxon>
        <taxon>Arthropoda</taxon>
        <taxon>Crustacea</taxon>
        <taxon>Multicrustacea</taxon>
        <taxon>Malacostraca</taxon>
        <taxon>Eumalacostraca</taxon>
        <taxon>Peracarida</taxon>
        <taxon>Isopoda</taxon>
        <taxon>Oniscidea</taxon>
        <taxon>Crinocheta</taxon>
        <taxon>Armadillidiidae</taxon>
        <taxon>Armadillidium</taxon>
    </lineage>
</organism>
<dbReference type="InterPro" id="IPR045180">
    <property type="entry name" value="La_dom_prot"/>
</dbReference>
<evidence type="ECO:0000256" key="5">
    <source>
        <dbReference type="SAM" id="MobiDB-lite"/>
    </source>
</evidence>
<dbReference type="GO" id="GO:0005634">
    <property type="term" value="C:nucleus"/>
    <property type="evidence" value="ECO:0007669"/>
    <property type="project" value="UniProtKB-SubCell"/>
</dbReference>
<protein>
    <submittedName>
        <fullName evidence="9">La-like protein</fullName>
    </submittedName>
</protein>
<dbReference type="InterPro" id="IPR036388">
    <property type="entry name" value="WH-like_DNA-bd_sf"/>
</dbReference>
<keyword evidence="2 4" id="KW-0694">RNA-binding</keyword>
<dbReference type="GO" id="GO:0010494">
    <property type="term" value="C:cytoplasmic stress granule"/>
    <property type="evidence" value="ECO:0007669"/>
    <property type="project" value="TreeGrafter"/>
</dbReference>
<dbReference type="InterPro" id="IPR035979">
    <property type="entry name" value="RBD_domain_sf"/>
</dbReference>
<feature type="compositionally biased region" description="Basic residues" evidence="5">
    <location>
        <begin position="345"/>
        <end position="354"/>
    </location>
</feature>
<dbReference type="Pfam" id="PF08777">
    <property type="entry name" value="RRM_3"/>
    <property type="match status" value="1"/>
</dbReference>
<evidence type="ECO:0000256" key="2">
    <source>
        <dbReference type="ARBA" id="ARBA00022884"/>
    </source>
</evidence>
<dbReference type="CDD" id="cd12291">
    <property type="entry name" value="RRM1_La"/>
    <property type="match status" value="1"/>
</dbReference>
<dbReference type="Pfam" id="PF05383">
    <property type="entry name" value="La"/>
    <property type="match status" value="1"/>
</dbReference>
<dbReference type="GO" id="GO:0005829">
    <property type="term" value="C:cytosol"/>
    <property type="evidence" value="ECO:0007669"/>
    <property type="project" value="TreeGrafter"/>
</dbReference>
<dbReference type="EMBL" id="SEYY01004828">
    <property type="protein sequence ID" value="KAB7503593.1"/>
    <property type="molecule type" value="Genomic_DNA"/>
</dbReference>
<dbReference type="InterPro" id="IPR002344">
    <property type="entry name" value="Lupus_La"/>
</dbReference>
<evidence type="ECO:0000313" key="9">
    <source>
        <dbReference type="EMBL" id="KAB7503593.1"/>
    </source>
</evidence>
<keyword evidence="10" id="KW-1185">Reference proteome</keyword>
<feature type="domain" description="HTH La-type RNA-binding" evidence="7">
    <location>
        <begin position="22"/>
        <end position="112"/>
    </location>
</feature>
<dbReference type="PRINTS" id="PR00302">
    <property type="entry name" value="LUPUSLA"/>
</dbReference>
<dbReference type="GO" id="GO:0008033">
    <property type="term" value="P:tRNA processing"/>
    <property type="evidence" value="ECO:0007669"/>
    <property type="project" value="TreeGrafter"/>
</dbReference>
<accession>A0A5N5TAA6</accession>
<dbReference type="Gene3D" id="1.10.10.10">
    <property type="entry name" value="Winged helix-like DNA-binding domain superfamily/Winged helix DNA-binding domain"/>
    <property type="match status" value="1"/>
</dbReference>
<dbReference type="GO" id="GO:1990904">
    <property type="term" value="C:ribonucleoprotein complex"/>
    <property type="evidence" value="ECO:0007669"/>
    <property type="project" value="UniProtKB-UniRule"/>
</dbReference>
<dbReference type="SUPFAM" id="SSF54928">
    <property type="entry name" value="RNA-binding domain, RBD"/>
    <property type="match status" value="1"/>
</dbReference>
<evidence type="ECO:0000259" key="6">
    <source>
        <dbReference type="PROSITE" id="PS50102"/>
    </source>
</evidence>
<dbReference type="CDD" id="cd08028">
    <property type="entry name" value="LARP_3"/>
    <property type="match status" value="1"/>
</dbReference>
<evidence type="ECO:0000259" key="7">
    <source>
        <dbReference type="PROSITE" id="PS50961"/>
    </source>
</evidence>
<dbReference type="InterPro" id="IPR036390">
    <property type="entry name" value="WH_DNA-bd_sf"/>
</dbReference>
<evidence type="ECO:0000256" key="3">
    <source>
        <dbReference type="ARBA" id="ARBA00023242"/>
    </source>
</evidence>
<gene>
    <name evidence="9" type="primary">LA</name>
    <name evidence="9" type="ORF">Anas_06657</name>
</gene>
<feature type="region of interest" description="Disordered" evidence="5">
    <location>
        <begin position="1"/>
        <end position="23"/>
    </location>
</feature>
<proteinExistence type="predicted"/>
<feature type="domain" description="RRM" evidence="6">
    <location>
        <begin position="124"/>
        <end position="207"/>
    </location>
</feature>
<sequence length="370" mass="42904">MSTEVEQQKQMPTTENSETNGNVVSEELKTKIVKQVEYYFGNYNLPRDKFLSEQVKVDEGWIPMDTMVKFKRLADLSTNFQAIMDALKNSELMEVDEEKKKIRRSPDNPLPYFGEDLKAETLKRTIYCKGLPKDGSVNLDKLLEHFKPYGPFETIHMRQYFDKAVKKHGFKGSILIVFPAVEKAQEFMKIDDVQYEKKPLLRKWHQDYLEEKTEEIKERKARKQARLEQLEKEKEGNDGASSNFNEIEPIPRGSFLFASGFSNTTTREDIKSSLMEFTNDVAFLDFSKGHTEGYIRLSTPFSNKELFEKIDGKLKVNGEDITVRLVEGEEEDTQIKKAEEARSKVILHSKKRRQGGQGGRWGGKSKRMKR</sequence>
<dbReference type="PANTHER" id="PTHR22792:SF166">
    <property type="entry name" value="LUPUS LA PROTEIN HOMOLOG"/>
    <property type="match status" value="1"/>
</dbReference>